<feature type="compositionally biased region" description="Low complexity" evidence="5">
    <location>
        <begin position="110"/>
        <end position="123"/>
    </location>
</feature>
<keyword evidence="2" id="KW-0677">Repeat</keyword>
<protein>
    <submittedName>
        <fullName evidence="7">DEFI8-like protein</fullName>
    </submittedName>
</protein>
<sequence>MSSVELSDDVYSSEDEDVVLAKMETYSGLPGRTSSMTGTVQDPSKTATKMLHSETSVAKVTMSGGVMRQGTNLYDTDESEDEDIMKNLTENMKNSNPNRTSSILSRKSTGKTSSDSMTSSMNTIKSSKTGSINSLGALSDLTTNGDHERTGDKTAVINGRIGNRQSSTGSDVDSEAQSSYKDSRFNPFDRDLHGYFGMSGSEELELAIDTCKDLILRATKDSDKQKNLVRKLIQLRMKLQELREGPEPVKEGVKLVVGHKFVLNSGAGSKHYCERCNAVIWGITRKCACVRVQEDPSYNLAICEERGLSVQNYRCAECRAEISYKSGFSEPRLCDYSGSYYCELCHWNDNMLMPARVLHNWDFEEWKKLREELLIMKKYILRCGTAMQLKLLLDLQTRQHFVESSDVYCMRDLIDVQHDTLLPELAQVHSSWAQHIKTDCESCRGKGFVCEICKVDEILFPFDNIAVVCPECSLVLHRHCFAKRNGACPKYEE</sequence>
<keyword evidence="3" id="KW-0863">Zinc-finger</keyword>
<dbReference type="PROSITE" id="PS50081">
    <property type="entry name" value="ZF_DAG_PE_2"/>
    <property type="match status" value="1"/>
</dbReference>
<dbReference type="EMBL" id="CP111015">
    <property type="protein sequence ID" value="WAR01533.1"/>
    <property type="molecule type" value="Genomic_DNA"/>
</dbReference>
<evidence type="ECO:0000256" key="5">
    <source>
        <dbReference type="SAM" id="MobiDB-lite"/>
    </source>
</evidence>
<dbReference type="InterPro" id="IPR025258">
    <property type="entry name" value="RH_dom"/>
</dbReference>
<feature type="compositionally biased region" description="Polar residues" evidence="5">
    <location>
        <begin position="124"/>
        <end position="144"/>
    </location>
</feature>
<reference evidence="7" key="1">
    <citation type="submission" date="2022-11" db="EMBL/GenBank/DDBJ databases">
        <title>Centuries of genome instability and evolution in soft-shell clam transmissible cancer (bioRxiv).</title>
        <authorList>
            <person name="Hart S.F.M."/>
            <person name="Yonemitsu M.A."/>
            <person name="Giersch R.M."/>
            <person name="Beal B.F."/>
            <person name="Arriagada G."/>
            <person name="Davis B.W."/>
            <person name="Ostrander E.A."/>
            <person name="Goff S.P."/>
            <person name="Metzger M.J."/>
        </authorList>
    </citation>
    <scope>NUCLEOTIDE SEQUENCE</scope>
    <source>
        <strain evidence="7">MELC-2E11</strain>
        <tissue evidence="7">Siphon/mantle</tissue>
    </source>
</reference>
<accession>A0ABY7DUY8</accession>
<dbReference type="Pfam" id="PF13901">
    <property type="entry name" value="RH_dom"/>
    <property type="match status" value="1"/>
</dbReference>
<feature type="region of interest" description="Disordered" evidence="5">
    <location>
        <begin position="28"/>
        <end position="49"/>
    </location>
</feature>
<dbReference type="PANTHER" id="PTHR12326">
    <property type="entry name" value="PLECKSTRIN HOMOLOGY DOMAIN CONTAINING PROTEIN"/>
    <property type="match status" value="1"/>
</dbReference>
<evidence type="ECO:0000313" key="7">
    <source>
        <dbReference type="EMBL" id="WAR01533.1"/>
    </source>
</evidence>
<proteinExistence type="predicted"/>
<gene>
    <name evidence="7" type="ORF">MAR_008091</name>
</gene>
<feature type="compositionally biased region" description="Polar residues" evidence="5">
    <location>
        <begin position="163"/>
        <end position="180"/>
    </location>
</feature>
<keyword evidence="1" id="KW-0479">Metal-binding</keyword>
<keyword evidence="8" id="KW-1185">Reference proteome</keyword>
<evidence type="ECO:0000256" key="1">
    <source>
        <dbReference type="ARBA" id="ARBA00022723"/>
    </source>
</evidence>
<dbReference type="Proteomes" id="UP001164746">
    <property type="component" value="Chromosome 4"/>
</dbReference>
<evidence type="ECO:0000259" key="6">
    <source>
        <dbReference type="PROSITE" id="PS50081"/>
    </source>
</evidence>
<dbReference type="PANTHER" id="PTHR12326:SF3">
    <property type="entry name" value="DIFFERENTIALLY EXPRESSED IN FDCP 8 HOMOLOG"/>
    <property type="match status" value="1"/>
</dbReference>
<feature type="region of interest" description="Disordered" evidence="5">
    <location>
        <begin position="89"/>
        <end position="183"/>
    </location>
</feature>
<feature type="compositionally biased region" description="Polar residues" evidence="5">
    <location>
        <begin position="89"/>
        <end position="106"/>
    </location>
</feature>
<feature type="compositionally biased region" description="Polar residues" evidence="5">
    <location>
        <begin position="32"/>
        <end position="49"/>
    </location>
</feature>
<keyword evidence="4" id="KW-0862">Zinc</keyword>
<evidence type="ECO:0000256" key="2">
    <source>
        <dbReference type="ARBA" id="ARBA00022737"/>
    </source>
</evidence>
<dbReference type="InterPro" id="IPR002219">
    <property type="entry name" value="PKC_DAG/PE"/>
</dbReference>
<evidence type="ECO:0000256" key="3">
    <source>
        <dbReference type="ARBA" id="ARBA00022771"/>
    </source>
</evidence>
<evidence type="ECO:0000256" key="4">
    <source>
        <dbReference type="ARBA" id="ARBA00022833"/>
    </source>
</evidence>
<organism evidence="7 8">
    <name type="scientific">Mya arenaria</name>
    <name type="common">Soft-shell clam</name>
    <dbReference type="NCBI Taxonomy" id="6604"/>
    <lineage>
        <taxon>Eukaryota</taxon>
        <taxon>Metazoa</taxon>
        <taxon>Spiralia</taxon>
        <taxon>Lophotrochozoa</taxon>
        <taxon>Mollusca</taxon>
        <taxon>Bivalvia</taxon>
        <taxon>Autobranchia</taxon>
        <taxon>Heteroconchia</taxon>
        <taxon>Euheterodonta</taxon>
        <taxon>Imparidentia</taxon>
        <taxon>Neoheterodontei</taxon>
        <taxon>Myida</taxon>
        <taxon>Myoidea</taxon>
        <taxon>Myidae</taxon>
        <taxon>Mya</taxon>
    </lineage>
</organism>
<name>A0ABY7DUY8_MYAAR</name>
<dbReference type="InterPro" id="IPR051366">
    <property type="entry name" value="DEF8"/>
</dbReference>
<feature type="domain" description="Phorbol-ester/DAG-type" evidence="6">
    <location>
        <begin position="258"/>
        <end position="334"/>
    </location>
</feature>
<evidence type="ECO:0000313" key="8">
    <source>
        <dbReference type="Proteomes" id="UP001164746"/>
    </source>
</evidence>
<dbReference type="SMART" id="SM01175">
    <property type="entry name" value="DUF4206"/>
    <property type="match status" value="1"/>
</dbReference>